<dbReference type="Pfam" id="PF13962">
    <property type="entry name" value="PGG"/>
    <property type="match status" value="1"/>
</dbReference>
<dbReference type="EMBL" id="JANQDX010000004">
    <property type="protein sequence ID" value="KAL0925813.1"/>
    <property type="molecule type" value="Genomic_DNA"/>
</dbReference>
<feature type="region of interest" description="Disordered" evidence="1">
    <location>
        <begin position="305"/>
        <end position="338"/>
    </location>
</feature>
<name>A0ABD0VTR2_DENTH</name>
<protein>
    <recommendedName>
        <fullName evidence="3">PGG domain-containing protein</fullName>
    </recommendedName>
</protein>
<keyword evidence="2" id="KW-0472">Membrane</keyword>
<evidence type="ECO:0000259" key="3">
    <source>
        <dbReference type="Pfam" id="PF13962"/>
    </source>
</evidence>
<dbReference type="PANTHER" id="PTHR24177">
    <property type="entry name" value="CASKIN"/>
    <property type="match status" value="1"/>
</dbReference>
<reference evidence="4 5" key="1">
    <citation type="journal article" date="2024" name="Plant Biotechnol. J.">
        <title>Dendrobium thyrsiflorum genome and its molecular insights into genes involved in important horticultural traits.</title>
        <authorList>
            <person name="Chen B."/>
            <person name="Wang J.Y."/>
            <person name="Zheng P.J."/>
            <person name="Li K.L."/>
            <person name="Liang Y.M."/>
            <person name="Chen X.F."/>
            <person name="Zhang C."/>
            <person name="Zhao X."/>
            <person name="He X."/>
            <person name="Zhang G.Q."/>
            <person name="Liu Z.J."/>
            <person name="Xu Q."/>
        </authorList>
    </citation>
    <scope>NUCLEOTIDE SEQUENCE [LARGE SCALE GENOMIC DNA]</scope>
    <source>
        <strain evidence="4">GZMU011</strain>
    </source>
</reference>
<dbReference type="SUPFAM" id="SSF48403">
    <property type="entry name" value="Ankyrin repeat"/>
    <property type="match status" value="2"/>
</dbReference>
<keyword evidence="2" id="KW-1133">Transmembrane helix</keyword>
<feature type="transmembrane region" description="Helical" evidence="2">
    <location>
        <begin position="724"/>
        <end position="752"/>
    </location>
</feature>
<evidence type="ECO:0000256" key="1">
    <source>
        <dbReference type="SAM" id="MobiDB-lite"/>
    </source>
</evidence>
<feature type="transmembrane region" description="Helical" evidence="2">
    <location>
        <begin position="608"/>
        <end position="626"/>
    </location>
</feature>
<feature type="transmembrane region" description="Helical" evidence="2">
    <location>
        <begin position="646"/>
        <end position="667"/>
    </location>
</feature>
<feature type="domain" description="PGG" evidence="3">
    <location>
        <begin position="599"/>
        <end position="711"/>
    </location>
</feature>
<gene>
    <name evidence="4" type="ORF">M5K25_004183</name>
</gene>
<evidence type="ECO:0000313" key="4">
    <source>
        <dbReference type="EMBL" id="KAL0925813.1"/>
    </source>
</evidence>
<dbReference type="Pfam" id="PF12796">
    <property type="entry name" value="Ank_2"/>
    <property type="match status" value="1"/>
</dbReference>
<dbReference type="Proteomes" id="UP001552299">
    <property type="component" value="Unassembled WGS sequence"/>
</dbReference>
<dbReference type="InterPro" id="IPR026961">
    <property type="entry name" value="PGG_dom"/>
</dbReference>
<dbReference type="Gene3D" id="1.25.40.20">
    <property type="entry name" value="Ankyrin repeat-containing domain"/>
    <property type="match status" value="3"/>
</dbReference>
<keyword evidence="2" id="KW-0812">Transmembrane</keyword>
<feature type="transmembrane region" description="Helical" evidence="2">
    <location>
        <begin position="687"/>
        <end position="712"/>
    </location>
</feature>
<feature type="compositionally biased region" description="Basic and acidic residues" evidence="1">
    <location>
        <begin position="400"/>
        <end position="412"/>
    </location>
</feature>
<dbReference type="AlphaFoldDB" id="A0ABD0VTR2"/>
<evidence type="ECO:0000313" key="5">
    <source>
        <dbReference type="Proteomes" id="UP001552299"/>
    </source>
</evidence>
<feature type="region of interest" description="Disordered" evidence="1">
    <location>
        <begin position="392"/>
        <end position="454"/>
    </location>
</feature>
<sequence>MQKQSDMEPTKLEGGNFNGKDLFKKAMAGDWFAVVEIYKENPLARRAKVTRAKHTILHLAVSEEDDNVVKQLVDAMTDDEARDILSLQNEFGDTPLHAAAALGLARICWLLAEKCNDLVVRSRNNARETPLYIAAHHGKKKAFFVLQDYVPETLLSKQNYNISFCRRGDGNTILHAAVHGEHFDLAIEIMKLYPKLVNFNNEMGQSPLHLLANKPLVFKSGRRLRQIDKLIYACIIVDRLEPKYKPKIYTSHLNGWKKEKEIKMPQNYTTCMDLFKALRQVYHLVVSCFGERSIKNCYTANARRSLEDNSEDAQHGASSKDLERDGEHGNHEQPRKPRFPENYITAFNFLKIVIKVLLVLLGIGIRRIESIKRKKKKHEQASQVMKELVSEASDWEYEEDGKKPNKDQKQDESTIVTTMPPDEESSASTSDSSNRIITQPNSLKKDEDEKADEPIGDTPILIATRRGVVEMVKNILETFPVAVQDFDSNHKNIILLSVEHRQPQVYKYMLERKSMRESVFAMVDKDGNTALHLAAGSAGKSRPWVIPGTALQMQWEIKWYKFVKNSMEPSFFQQYNNKGQTAKEIFTAAHESLVKEGGKWLTNTSQSCSVVAALIATVAFASATTVPGGVDQTSGFPILEGKPAFAVFALSALVALCFSVTSLIMFLSILTSRYQEMDFERDLPVKLILGLTTLFMSITAMLVSFCAGHFFVMEDRLKYGAFPIYIATCLPVTFFAASQFPLYVDLVSAIIADVPERTYKSLTLREGERLFNFGGGKVRMDREGLILLLPFHPVRKVDVFIHRLKLTT</sequence>
<dbReference type="InterPro" id="IPR036770">
    <property type="entry name" value="Ankyrin_rpt-contain_sf"/>
</dbReference>
<evidence type="ECO:0000256" key="2">
    <source>
        <dbReference type="SAM" id="Phobius"/>
    </source>
</evidence>
<dbReference type="SMART" id="SM00248">
    <property type="entry name" value="ANK"/>
    <property type="match status" value="7"/>
</dbReference>
<proteinExistence type="predicted"/>
<accession>A0ABD0VTR2</accession>
<comment type="caution">
    <text evidence="4">The sequence shown here is derived from an EMBL/GenBank/DDBJ whole genome shotgun (WGS) entry which is preliminary data.</text>
</comment>
<keyword evidence="5" id="KW-1185">Reference proteome</keyword>
<feature type="transmembrane region" description="Helical" evidence="2">
    <location>
        <begin position="343"/>
        <end position="365"/>
    </location>
</feature>
<organism evidence="4 5">
    <name type="scientific">Dendrobium thyrsiflorum</name>
    <name type="common">Pinecone-like raceme dendrobium</name>
    <name type="synonym">Orchid</name>
    <dbReference type="NCBI Taxonomy" id="117978"/>
    <lineage>
        <taxon>Eukaryota</taxon>
        <taxon>Viridiplantae</taxon>
        <taxon>Streptophyta</taxon>
        <taxon>Embryophyta</taxon>
        <taxon>Tracheophyta</taxon>
        <taxon>Spermatophyta</taxon>
        <taxon>Magnoliopsida</taxon>
        <taxon>Liliopsida</taxon>
        <taxon>Asparagales</taxon>
        <taxon>Orchidaceae</taxon>
        <taxon>Epidendroideae</taxon>
        <taxon>Malaxideae</taxon>
        <taxon>Dendrobiinae</taxon>
        <taxon>Dendrobium</taxon>
    </lineage>
</organism>
<dbReference type="PANTHER" id="PTHR24177:SF470">
    <property type="entry name" value="ANKYRIN REPEAT PROTEIN"/>
    <property type="match status" value="1"/>
</dbReference>
<dbReference type="InterPro" id="IPR002110">
    <property type="entry name" value="Ankyrin_rpt"/>
</dbReference>